<name>A0ABR4KRT0_9EURO</name>
<dbReference type="PANTHER" id="PTHR24379:SF127">
    <property type="entry name" value="BLOODY FINGERS-RELATED"/>
    <property type="match status" value="1"/>
</dbReference>
<evidence type="ECO:0000256" key="1">
    <source>
        <dbReference type="ARBA" id="ARBA00022723"/>
    </source>
</evidence>
<dbReference type="PROSITE" id="PS50157">
    <property type="entry name" value="ZINC_FINGER_C2H2_2"/>
    <property type="match status" value="2"/>
</dbReference>
<dbReference type="InterPro" id="IPR013087">
    <property type="entry name" value="Znf_C2H2_type"/>
</dbReference>
<organism evidence="7 8">
    <name type="scientific">Aspergillus pseudoustus</name>
    <dbReference type="NCBI Taxonomy" id="1810923"/>
    <lineage>
        <taxon>Eukaryota</taxon>
        <taxon>Fungi</taxon>
        <taxon>Dikarya</taxon>
        <taxon>Ascomycota</taxon>
        <taxon>Pezizomycotina</taxon>
        <taxon>Eurotiomycetes</taxon>
        <taxon>Eurotiomycetidae</taxon>
        <taxon>Eurotiales</taxon>
        <taxon>Aspergillaceae</taxon>
        <taxon>Aspergillus</taxon>
        <taxon>Aspergillus subgen. Nidulantes</taxon>
    </lineage>
</organism>
<keyword evidence="3 5" id="KW-0863">Zinc-finger</keyword>
<evidence type="ECO:0000256" key="2">
    <source>
        <dbReference type="ARBA" id="ARBA00022737"/>
    </source>
</evidence>
<proteinExistence type="predicted"/>
<evidence type="ECO:0000313" key="8">
    <source>
        <dbReference type="Proteomes" id="UP001610446"/>
    </source>
</evidence>
<evidence type="ECO:0000256" key="3">
    <source>
        <dbReference type="ARBA" id="ARBA00022771"/>
    </source>
</evidence>
<feature type="domain" description="C2H2-type" evidence="6">
    <location>
        <begin position="123"/>
        <end position="145"/>
    </location>
</feature>
<protein>
    <recommendedName>
        <fullName evidence="6">C2H2-type domain-containing protein</fullName>
    </recommendedName>
</protein>
<gene>
    <name evidence="7" type="ORF">BJY01DRAFT_205302</name>
</gene>
<evidence type="ECO:0000256" key="4">
    <source>
        <dbReference type="ARBA" id="ARBA00022833"/>
    </source>
</evidence>
<dbReference type="SMART" id="SM00355">
    <property type="entry name" value="ZnF_C2H2"/>
    <property type="match status" value="6"/>
</dbReference>
<keyword evidence="4" id="KW-0862">Zinc</keyword>
<keyword evidence="1" id="KW-0479">Metal-binding</keyword>
<reference evidence="7 8" key="1">
    <citation type="submission" date="2024-07" db="EMBL/GenBank/DDBJ databases">
        <title>Section-level genome sequencing and comparative genomics of Aspergillus sections Usti and Cavernicolus.</title>
        <authorList>
            <consortium name="Lawrence Berkeley National Laboratory"/>
            <person name="Nybo J.L."/>
            <person name="Vesth T.C."/>
            <person name="Theobald S."/>
            <person name="Frisvad J.C."/>
            <person name="Larsen T.O."/>
            <person name="Kjaerboelling I."/>
            <person name="Rothschild-Mancinelli K."/>
            <person name="Lyhne E.K."/>
            <person name="Kogle M.E."/>
            <person name="Barry K."/>
            <person name="Clum A."/>
            <person name="Na H."/>
            <person name="Ledsgaard L."/>
            <person name="Lin J."/>
            <person name="Lipzen A."/>
            <person name="Kuo A."/>
            <person name="Riley R."/>
            <person name="Mondo S."/>
            <person name="Labutti K."/>
            <person name="Haridas S."/>
            <person name="Pangalinan J."/>
            <person name="Salamov A.A."/>
            <person name="Simmons B.A."/>
            <person name="Magnuson J.K."/>
            <person name="Chen J."/>
            <person name="Drula E."/>
            <person name="Henrissat B."/>
            <person name="Wiebenga A."/>
            <person name="Lubbers R.J."/>
            <person name="Gomes A.C."/>
            <person name="Makela M.R."/>
            <person name="Stajich J."/>
            <person name="Grigoriev I.V."/>
            <person name="Mortensen U.H."/>
            <person name="De Vries R.P."/>
            <person name="Baker S.E."/>
            <person name="Andersen M.R."/>
        </authorList>
    </citation>
    <scope>NUCLEOTIDE SEQUENCE [LARGE SCALE GENOMIC DNA]</scope>
    <source>
        <strain evidence="7 8">CBS 123904</strain>
    </source>
</reference>
<dbReference type="PROSITE" id="PS00028">
    <property type="entry name" value="ZINC_FINGER_C2H2_1"/>
    <property type="match status" value="1"/>
</dbReference>
<accession>A0ABR4KRT0</accession>
<keyword evidence="2" id="KW-0677">Repeat</keyword>
<evidence type="ECO:0000259" key="6">
    <source>
        <dbReference type="PROSITE" id="PS50157"/>
    </source>
</evidence>
<dbReference type="PANTHER" id="PTHR24379">
    <property type="entry name" value="KRAB AND ZINC FINGER DOMAIN-CONTAINING"/>
    <property type="match status" value="1"/>
</dbReference>
<evidence type="ECO:0000313" key="7">
    <source>
        <dbReference type="EMBL" id="KAL2854519.1"/>
    </source>
</evidence>
<comment type="caution">
    <text evidence="7">The sequence shown here is derived from an EMBL/GenBank/DDBJ whole genome shotgun (WGS) entry which is preliminary data.</text>
</comment>
<sequence length="247" mass="28511">MNIGPYLVQQPALPNAFDPSYECTLCDRSFVSETALYSHCRFTTQHDWCERCNRVFVSSAARDEHFRASSRHNICPTCGRLQDFETAADLQRHLEDFHFCCSCCNLNHSSAEKLRLHDVAVHNLCIKCGDYFANANDLRMHQQTHQPRVMRCYGCNHTFKSFSGMLIHLESGACASRMTEAEINNLAHECYQSRKYINNWAEGWMYRCPSCYKEFVKLSALYQHAEDVQDCGHACLDKLQVWIAKSI</sequence>
<dbReference type="Gene3D" id="3.30.160.60">
    <property type="entry name" value="Classic Zinc Finger"/>
    <property type="match status" value="2"/>
</dbReference>
<dbReference type="InterPro" id="IPR036236">
    <property type="entry name" value="Znf_C2H2_sf"/>
</dbReference>
<feature type="domain" description="C2H2-type" evidence="6">
    <location>
        <begin position="21"/>
        <end position="46"/>
    </location>
</feature>
<dbReference type="SUPFAM" id="SSF57667">
    <property type="entry name" value="beta-beta-alpha zinc fingers"/>
    <property type="match status" value="1"/>
</dbReference>
<dbReference type="EMBL" id="JBFXLU010000014">
    <property type="protein sequence ID" value="KAL2854519.1"/>
    <property type="molecule type" value="Genomic_DNA"/>
</dbReference>
<evidence type="ECO:0000256" key="5">
    <source>
        <dbReference type="PROSITE-ProRule" id="PRU00042"/>
    </source>
</evidence>
<dbReference type="Proteomes" id="UP001610446">
    <property type="component" value="Unassembled WGS sequence"/>
</dbReference>
<keyword evidence="8" id="KW-1185">Reference proteome</keyword>